<dbReference type="InterPro" id="IPR050781">
    <property type="entry name" value="CWC22_splicing_factor"/>
</dbReference>
<proteinExistence type="predicted"/>
<dbReference type="PANTHER" id="PTHR18034:SF4">
    <property type="entry name" value="NUCLEOLAR MIF4G DOMAIN-CONTAINING PROTEIN 1"/>
    <property type="match status" value="1"/>
</dbReference>
<dbReference type="OrthoDB" id="10260961at2759"/>
<evidence type="ECO:0000313" key="2">
    <source>
        <dbReference type="Proteomes" id="UP000053660"/>
    </source>
</evidence>
<sequence length="128" mass="14889">FFVIKFVFQLTTQYALWDRIREVDSLKPRARSRLADLIHYLLSHETLPITVLKVIEWGTLTGSVSSVIRRVFKQLSTCPMLKLRRIFSPLFVKDKNPLLSEGLRLFLNVNFPDNEAYAKIEQCFAGED</sequence>
<dbReference type="EMBL" id="KN593283">
    <property type="protein sequence ID" value="KHJ81158.1"/>
    <property type="molecule type" value="Genomic_DNA"/>
</dbReference>
<keyword evidence="2" id="KW-1185">Reference proteome</keyword>
<feature type="non-terminal residue" evidence="1">
    <location>
        <position position="1"/>
    </location>
</feature>
<dbReference type="GO" id="GO:0042274">
    <property type="term" value="P:ribosomal small subunit biogenesis"/>
    <property type="evidence" value="ECO:0007669"/>
    <property type="project" value="TreeGrafter"/>
</dbReference>
<accession>A0A0B1S7A7</accession>
<dbReference type="GO" id="GO:0003723">
    <property type="term" value="F:RNA binding"/>
    <property type="evidence" value="ECO:0007669"/>
    <property type="project" value="TreeGrafter"/>
</dbReference>
<dbReference type="PANTHER" id="PTHR18034">
    <property type="entry name" value="CELL CYCLE CONTROL PROTEIN CWF22-RELATED"/>
    <property type="match status" value="1"/>
</dbReference>
<protein>
    <submittedName>
        <fullName evidence="1">Uncharacterized protein</fullName>
    </submittedName>
</protein>
<organism evidence="1 2">
    <name type="scientific">Oesophagostomum dentatum</name>
    <name type="common">Nodular worm</name>
    <dbReference type="NCBI Taxonomy" id="61180"/>
    <lineage>
        <taxon>Eukaryota</taxon>
        <taxon>Metazoa</taxon>
        <taxon>Ecdysozoa</taxon>
        <taxon>Nematoda</taxon>
        <taxon>Chromadorea</taxon>
        <taxon>Rhabditida</taxon>
        <taxon>Rhabditina</taxon>
        <taxon>Rhabditomorpha</taxon>
        <taxon>Strongyloidea</taxon>
        <taxon>Strongylidae</taxon>
        <taxon>Oesophagostomum</taxon>
    </lineage>
</organism>
<reference evidence="1 2" key="1">
    <citation type="submission" date="2014-03" db="EMBL/GenBank/DDBJ databases">
        <title>Draft genome of the hookworm Oesophagostomum dentatum.</title>
        <authorList>
            <person name="Mitreva M."/>
        </authorList>
    </citation>
    <scope>NUCLEOTIDE SEQUENCE [LARGE SCALE GENOMIC DNA]</scope>
    <source>
        <strain evidence="1 2">OD-Hann</strain>
    </source>
</reference>
<gene>
    <name evidence="1" type="ORF">OESDEN_19156</name>
</gene>
<dbReference type="AlphaFoldDB" id="A0A0B1S7A7"/>
<evidence type="ECO:0000313" key="1">
    <source>
        <dbReference type="EMBL" id="KHJ81158.1"/>
    </source>
</evidence>
<dbReference type="GO" id="GO:0005730">
    <property type="term" value="C:nucleolus"/>
    <property type="evidence" value="ECO:0007669"/>
    <property type="project" value="TreeGrafter"/>
</dbReference>
<name>A0A0B1S7A7_OESDE</name>
<dbReference type="Proteomes" id="UP000053660">
    <property type="component" value="Unassembled WGS sequence"/>
</dbReference>